<name>A0A8B9N7G6_9AVES</name>
<keyword evidence="9 10" id="KW-0472">Membrane</keyword>
<evidence type="ECO:0000256" key="10">
    <source>
        <dbReference type="RuleBase" id="RU910715"/>
    </source>
</evidence>
<dbReference type="Ensembl" id="ENSANIT00000018932.1">
    <property type="protein sequence ID" value="ENSANIP00000018315.1"/>
    <property type="gene ID" value="ENSANIG00000012453.1"/>
</dbReference>
<evidence type="ECO:0000256" key="8">
    <source>
        <dbReference type="ARBA" id="ARBA00022989"/>
    </source>
</evidence>
<dbReference type="AlphaFoldDB" id="A0A8B9N7G6"/>
<organism evidence="11 12">
    <name type="scientific">Accipiter nisus</name>
    <name type="common">Eurasian sparrowhawk</name>
    <dbReference type="NCBI Taxonomy" id="211598"/>
    <lineage>
        <taxon>Eukaryota</taxon>
        <taxon>Metazoa</taxon>
        <taxon>Chordata</taxon>
        <taxon>Craniata</taxon>
        <taxon>Vertebrata</taxon>
        <taxon>Euteleostomi</taxon>
        <taxon>Archelosauria</taxon>
        <taxon>Archosauria</taxon>
        <taxon>Dinosauria</taxon>
        <taxon>Saurischia</taxon>
        <taxon>Theropoda</taxon>
        <taxon>Coelurosauria</taxon>
        <taxon>Aves</taxon>
        <taxon>Neognathae</taxon>
        <taxon>Neoaves</taxon>
        <taxon>Telluraves</taxon>
        <taxon>Accipitrimorphae</taxon>
        <taxon>Accipitriformes</taxon>
        <taxon>Accipitridae</taxon>
        <taxon>Accipitrinae</taxon>
        <taxon>Accipiter</taxon>
    </lineage>
</organism>
<evidence type="ECO:0000256" key="7">
    <source>
        <dbReference type="ARBA" id="ARBA00022737"/>
    </source>
</evidence>
<dbReference type="Proteomes" id="UP000694541">
    <property type="component" value="Unplaced"/>
</dbReference>
<keyword evidence="3 10" id="KW-0813">Transport</keyword>
<keyword evidence="5 10" id="KW-0762">Sugar transport</keyword>
<sequence length="245" mass="26376">MQLVGVTWWWGRAEGPRRSSESLCLLPCSNLSWLGYGCLKQDWTLITVNTIGAALQTLYILAYLYYSPAKRPVLLHSLLLLAVLVAGYGYFTLLIADARTRLARLGLFCSVFTISMYLSPLADLVRGAGWQLVGLEGGRSSAGTAQPRPSLTFASAGQDCPEQVDALPVLPPDHHHLSGLHQLDALRPAAPRPLHHGGLGQQAAKGCSPIPSCPVLSLPHSIRLSGWHQADPRPASCVSHSKACD</sequence>
<keyword evidence="6 10" id="KW-0812">Transmembrane</keyword>
<keyword evidence="8 10" id="KW-1133">Transmembrane helix</keyword>
<reference evidence="11" key="1">
    <citation type="submission" date="2025-08" db="UniProtKB">
        <authorList>
            <consortium name="Ensembl"/>
        </authorList>
    </citation>
    <scope>IDENTIFICATION</scope>
</reference>
<dbReference type="PANTHER" id="PTHR10791">
    <property type="entry name" value="RAG1-ACTIVATING PROTEIN 1"/>
    <property type="match status" value="1"/>
</dbReference>
<evidence type="ECO:0000256" key="4">
    <source>
        <dbReference type="ARBA" id="ARBA00022475"/>
    </source>
</evidence>
<comment type="subcellular location">
    <subcellularLocation>
        <location evidence="1">Cell membrane</location>
        <topology evidence="1">Multi-pass membrane protein</topology>
    </subcellularLocation>
</comment>
<accession>A0A8B9N7G6</accession>
<evidence type="ECO:0000256" key="1">
    <source>
        <dbReference type="ARBA" id="ARBA00004651"/>
    </source>
</evidence>
<dbReference type="PANTHER" id="PTHR10791:SF30">
    <property type="entry name" value="SUGAR TRANSPORTER SWEET1"/>
    <property type="match status" value="1"/>
</dbReference>
<dbReference type="InterPro" id="IPR004316">
    <property type="entry name" value="SWEET_rpt"/>
</dbReference>
<evidence type="ECO:0000313" key="12">
    <source>
        <dbReference type="Proteomes" id="UP000694541"/>
    </source>
</evidence>
<feature type="transmembrane region" description="Helical" evidence="10">
    <location>
        <begin position="43"/>
        <end position="66"/>
    </location>
</feature>
<comment type="similarity">
    <text evidence="2 10">Belongs to the SWEET sugar transporter family.</text>
</comment>
<dbReference type="Pfam" id="PF03083">
    <property type="entry name" value="MtN3_slv"/>
    <property type="match status" value="1"/>
</dbReference>
<evidence type="ECO:0000313" key="11">
    <source>
        <dbReference type="Ensembl" id="ENSANIP00000018315.1"/>
    </source>
</evidence>
<dbReference type="GO" id="GO:0051119">
    <property type="term" value="F:sugar transmembrane transporter activity"/>
    <property type="evidence" value="ECO:0007669"/>
    <property type="project" value="InterPro"/>
</dbReference>
<comment type="function">
    <text evidence="10">Mediates sugar transport across membranes.</text>
</comment>
<keyword evidence="4" id="KW-1003">Cell membrane</keyword>
<comment type="caution">
    <text evidence="10">Lacks conserved residue(s) required for the propagation of feature annotation.</text>
</comment>
<dbReference type="GO" id="GO:0005886">
    <property type="term" value="C:plasma membrane"/>
    <property type="evidence" value="ECO:0007669"/>
    <property type="project" value="UniProtKB-SubCell"/>
</dbReference>
<dbReference type="Gene3D" id="1.20.1280.290">
    <property type="match status" value="1"/>
</dbReference>
<evidence type="ECO:0000256" key="2">
    <source>
        <dbReference type="ARBA" id="ARBA00007809"/>
    </source>
</evidence>
<keyword evidence="12" id="KW-1185">Reference proteome</keyword>
<keyword evidence="7" id="KW-0677">Repeat</keyword>
<dbReference type="InterPro" id="IPR047664">
    <property type="entry name" value="SWEET"/>
</dbReference>
<feature type="transmembrane region" description="Helical" evidence="10">
    <location>
        <begin position="73"/>
        <end position="96"/>
    </location>
</feature>
<reference evidence="11" key="2">
    <citation type="submission" date="2025-09" db="UniProtKB">
        <authorList>
            <consortium name="Ensembl"/>
        </authorList>
    </citation>
    <scope>IDENTIFICATION</scope>
</reference>
<evidence type="ECO:0000256" key="5">
    <source>
        <dbReference type="ARBA" id="ARBA00022597"/>
    </source>
</evidence>
<evidence type="ECO:0000256" key="3">
    <source>
        <dbReference type="ARBA" id="ARBA00022448"/>
    </source>
</evidence>
<evidence type="ECO:0000256" key="6">
    <source>
        <dbReference type="ARBA" id="ARBA00022692"/>
    </source>
</evidence>
<evidence type="ECO:0000256" key="9">
    <source>
        <dbReference type="ARBA" id="ARBA00023136"/>
    </source>
</evidence>
<proteinExistence type="inferred from homology"/>
<protein>
    <recommendedName>
        <fullName evidence="10">Sugar transporter SWEET</fullName>
    </recommendedName>
</protein>